<comment type="caution">
    <text evidence="3">The sequence shown here is derived from an EMBL/GenBank/DDBJ whole genome shotgun (WGS) entry which is preliminary data.</text>
</comment>
<proteinExistence type="predicted"/>
<organism evidence="3 4">
    <name type="scientific">Neocallimastix californiae</name>
    <dbReference type="NCBI Taxonomy" id="1754190"/>
    <lineage>
        <taxon>Eukaryota</taxon>
        <taxon>Fungi</taxon>
        <taxon>Fungi incertae sedis</taxon>
        <taxon>Chytridiomycota</taxon>
        <taxon>Chytridiomycota incertae sedis</taxon>
        <taxon>Neocallimastigomycetes</taxon>
        <taxon>Neocallimastigales</taxon>
        <taxon>Neocallimastigaceae</taxon>
        <taxon>Neocallimastix</taxon>
    </lineage>
</organism>
<feature type="region of interest" description="Disordered" evidence="2">
    <location>
        <begin position="493"/>
        <end position="544"/>
    </location>
</feature>
<evidence type="ECO:0000256" key="2">
    <source>
        <dbReference type="SAM" id="MobiDB-lite"/>
    </source>
</evidence>
<feature type="compositionally biased region" description="Basic and acidic residues" evidence="2">
    <location>
        <begin position="509"/>
        <end position="518"/>
    </location>
</feature>
<gene>
    <name evidence="3" type="ORF">LY90DRAFT_677520</name>
</gene>
<keyword evidence="1" id="KW-0175">Coiled coil</keyword>
<evidence type="ECO:0000256" key="1">
    <source>
        <dbReference type="SAM" id="Coils"/>
    </source>
</evidence>
<evidence type="ECO:0000313" key="4">
    <source>
        <dbReference type="Proteomes" id="UP000193920"/>
    </source>
</evidence>
<dbReference type="EMBL" id="MCOG01000339">
    <property type="protein sequence ID" value="ORY15522.1"/>
    <property type="molecule type" value="Genomic_DNA"/>
</dbReference>
<keyword evidence="4" id="KW-1185">Reference proteome</keyword>
<sequence length="988" mass="112926">MSYSKSKMIQNPELFRFQIQNQQNSQLLNLQQRQQQLQQQILLQQQQQQGQFPQLFPQLNLRQFPQQLPQQFQIQQQKRLPMQQHSFDPTIKINPATMQFTSPIGLPANSIVNNDTIQRLQQLQKQKLTQPALMQYQQQQAQTVAAMAMNNSFLLKKQMETPEFENYRKLVVNEIAKKFIKIIDQIDNKKAVELAQNVENQIFKNSSSKKREKKEMYTKLLAQQLQLITLKNQKVKEQQKQQQQSATMTTQHKTPLQFPTTVITDKVNGNPVLLQTNNTISPTVAAISKTINNTSSSMNVSKLASQSPSLQTIPKITQPVAVNNIVTKTLSPNNIAQNLQFQQNNQNIAFQQQKQAILQNQLQSTILAQKNGIIKQQQQQQLGIINEQKQKLIAKIEEKYNLLLRSVDIIKKQKNKISEQKSLNTVTTTTASNIVQVQTQVKNQFPIKTTLNQTTQFTTPSAVTSLNNLNQSKVDTVNKTSINQSKINKFETITENHKNKGLKSTSSKTHKEEIEKSSNKISNSSSTKKRNRKKSTTASSSLIPLSRNLNSKKAELSTALEELSSKKSTDLSKDIREEKENSSFLRGIDRNINIFLLDKKDFKNHIKSNPKTKNIIQNSFKYIIDSNSTAFGINSCAEDLSSLCFNNKDNYNDKPIKLENISDSPNDHVSLFEDIINRKSHIIPIVNTFNKKDSNQLSNETNNDNDIKTNNKRKIDSINDDLDTSSNINKKIKTDDKYSNIIEEINYLKDQYKVKVNVIDLGNTASIIKNNNKSCEIPWNEFVTMINNIYKEERELDAQTYDPSSSHINNMRKADGEIPSSATAAAVSPKAASNLSTEKNNNKERALLIITLNLSNYIDINEVETEYNIPGDNQSNIIVYARIPKSTQQYHQQGILDWNLSYLKKKSIFQTSDEDNKLKEKNIYKFISQKINDYQTNTNINTNTLSSQPIIINNTTMTNLNKNSNTTNNNFSVKVYHIIEWILECIKN</sequence>
<feature type="coiled-coil region" evidence="1">
    <location>
        <begin position="20"/>
        <end position="47"/>
    </location>
</feature>
<name>A0A1Y1ZZ44_9FUNG</name>
<accession>A0A1Y1ZZ44</accession>
<protein>
    <recommendedName>
        <fullName evidence="5">Mediator complex subunit 15 KIX domain-containing protein</fullName>
    </recommendedName>
</protein>
<dbReference type="AlphaFoldDB" id="A0A1Y1ZZ44"/>
<dbReference type="STRING" id="1754190.A0A1Y1ZZ44"/>
<feature type="coiled-coil region" evidence="1">
    <location>
        <begin position="375"/>
        <end position="406"/>
    </location>
</feature>
<evidence type="ECO:0008006" key="5">
    <source>
        <dbReference type="Google" id="ProtNLM"/>
    </source>
</evidence>
<evidence type="ECO:0000313" key="3">
    <source>
        <dbReference type="EMBL" id="ORY15522.1"/>
    </source>
</evidence>
<reference evidence="3 4" key="1">
    <citation type="submission" date="2016-08" db="EMBL/GenBank/DDBJ databases">
        <title>A Parts List for Fungal Cellulosomes Revealed by Comparative Genomics.</title>
        <authorList>
            <consortium name="DOE Joint Genome Institute"/>
            <person name="Haitjema C.H."/>
            <person name="Gilmore S.P."/>
            <person name="Henske J.K."/>
            <person name="Solomon K.V."/>
            <person name="De Groot R."/>
            <person name="Kuo A."/>
            <person name="Mondo S.J."/>
            <person name="Salamov A.A."/>
            <person name="Labutti K."/>
            <person name="Zhao Z."/>
            <person name="Chiniquy J."/>
            <person name="Barry K."/>
            <person name="Brewer H.M."/>
            <person name="Purvine S.O."/>
            <person name="Wright A.T."/>
            <person name="Boxma B."/>
            <person name="Van Alen T."/>
            <person name="Hackstein J.H."/>
            <person name="Baker S.E."/>
            <person name="Grigoriev I.V."/>
            <person name="O'Malley M.A."/>
        </authorList>
    </citation>
    <scope>NUCLEOTIDE SEQUENCE [LARGE SCALE GENOMIC DNA]</scope>
    <source>
        <strain evidence="3 4">G1</strain>
    </source>
</reference>
<dbReference type="Proteomes" id="UP000193920">
    <property type="component" value="Unassembled WGS sequence"/>
</dbReference>